<evidence type="ECO:0000259" key="1">
    <source>
        <dbReference type="Pfam" id="PF14355"/>
    </source>
</evidence>
<reference evidence="2 3" key="1">
    <citation type="submission" date="2021-03" db="EMBL/GenBank/DDBJ databases">
        <title>Human Oral Microbial Genomes.</title>
        <authorList>
            <person name="Johnston C.D."/>
            <person name="Chen T."/>
            <person name="Dewhirst F.E."/>
        </authorList>
    </citation>
    <scope>NUCLEOTIDE SEQUENCE [LARGE SCALE GENOMIC DNA]</scope>
    <source>
        <strain evidence="2 3">DSMZ 100122</strain>
    </source>
</reference>
<protein>
    <submittedName>
        <fullName evidence="2">Abortive infection family protein</fullName>
    </submittedName>
</protein>
<dbReference type="Pfam" id="PF14355">
    <property type="entry name" value="Abi_C"/>
    <property type="match status" value="1"/>
</dbReference>
<dbReference type="EMBL" id="CP072384">
    <property type="protein sequence ID" value="QUC07535.1"/>
    <property type="molecule type" value="Genomic_DNA"/>
</dbReference>
<name>A0ABX7Y302_9ACTN</name>
<sequence>MGCANIFQALKQEMEIMGQPPASRDIAAAFGKYFHNGDGPSHRRFTEVFSAAGLSDVAPGTAQQQEGSTKAERVRRTVEAACRKPERARELVDALLSCLRTDGCLYQNLEATEGLKRALGRQGWSLDSEGYLTPVGEIDLETGGRSALDDQIRRMRMNTDDPALLLGTAKELLESTAKYVLRELSVETSSKTPDFNDLWHLTRKRLNILPENIAGDGDGNKCIKVILQSSWRIIEQVNTLRNLQWTGHGRTLPSGVTREQALLVAREACSMAEFTLMTLDQQVGRR</sequence>
<evidence type="ECO:0000313" key="3">
    <source>
        <dbReference type="Proteomes" id="UP000678513"/>
    </source>
</evidence>
<dbReference type="InterPro" id="IPR026001">
    <property type="entry name" value="Abi-like_C"/>
</dbReference>
<dbReference type="RefSeq" id="WP_212322066.1">
    <property type="nucleotide sequence ID" value="NZ_AP024463.1"/>
</dbReference>
<gene>
    <name evidence="2" type="ORF">J5A65_11430</name>
</gene>
<keyword evidence="3" id="KW-1185">Reference proteome</keyword>
<dbReference type="Proteomes" id="UP000678513">
    <property type="component" value="Chromosome"/>
</dbReference>
<proteinExistence type="predicted"/>
<organism evidence="2 3">
    <name type="scientific">Arachnia rubra</name>
    <dbReference type="NCBI Taxonomy" id="1547448"/>
    <lineage>
        <taxon>Bacteria</taxon>
        <taxon>Bacillati</taxon>
        <taxon>Actinomycetota</taxon>
        <taxon>Actinomycetes</taxon>
        <taxon>Propionibacteriales</taxon>
        <taxon>Propionibacteriaceae</taxon>
        <taxon>Arachnia</taxon>
    </lineage>
</organism>
<accession>A0ABX7Y302</accession>
<feature type="domain" description="Abortive infection protein-like C-terminal" evidence="1">
    <location>
        <begin position="198"/>
        <end position="276"/>
    </location>
</feature>
<evidence type="ECO:0000313" key="2">
    <source>
        <dbReference type="EMBL" id="QUC07535.1"/>
    </source>
</evidence>